<comment type="caution">
    <text evidence="4">The sequence shown here is derived from an EMBL/GenBank/DDBJ whole genome shotgun (WGS) entry which is preliminary data.</text>
</comment>
<dbReference type="RefSeq" id="WP_204545267.1">
    <property type="nucleotide sequence ID" value="NZ_JAFBFI010000017.1"/>
</dbReference>
<dbReference type="InterPro" id="IPR057253">
    <property type="entry name" value="CoiA-like_N"/>
</dbReference>
<dbReference type="InterPro" id="IPR010330">
    <property type="entry name" value="CoiA_nuc"/>
</dbReference>
<proteinExistence type="predicted"/>
<dbReference type="Proteomes" id="UP000823486">
    <property type="component" value="Unassembled WGS sequence"/>
</dbReference>
<feature type="domain" description="Competence protein CoiA C-terminal" evidence="3">
    <location>
        <begin position="232"/>
        <end position="365"/>
    </location>
</feature>
<keyword evidence="5" id="KW-1185">Reference proteome</keyword>
<reference evidence="4 5" key="1">
    <citation type="submission" date="2021-01" db="EMBL/GenBank/DDBJ databases">
        <title>Genomic Encyclopedia of Type Strains, Phase IV (KMG-IV): sequencing the most valuable type-strain genomes for metagenomic binning, comparative biology and taxonomic classification.</title>
        <authorList>
            <person name="Goeker M."/>
        </authorList>
    </citation>
    <scope>NUCLEOTIDE SEQUENCE [LARGE SCALE GENOMIC DNA]</scope>
    <source>
        <strain evidence="4 5">DSM 105482</strain>
    </source>
</reference>
<name>A0ABS2QMK6_9BACI</name>
<evidence type="ECO:0000259" key="3">
    <source>
        <dbReference type="Pfam" id="PF25166"/>
    </source>
</evidence>
<dbReference type="Pfam" id="PF06054">
    <property type="entry name" value="CoiA_nuc"/>
    <property type="match status" value="1"/>
</dbReference>
<accession>A0ABS2QMK6</accession>
<feature type="domain" description="Competence protein CoiA-like N-terminal" evidence="2">
    <location>
        <begin position="18"/>
        <end position="61"/>
    </location>
</feature>
<dbReference type="InterPro" id="IPR057252">
    <property type="entry name" value="CoiA_C"/>
</dbReference>
<evidence type="ECO:0000313" key="5">
    <source>
        <dbReference type="Proteomes" id="UP000823486"/>
    </source>
</evidence>
<sequence>MLTVKKEDGSYFSIEGRLKKEEVKKIKEKAPYFCPCCHKKVILKAGERRIPHFAHEKLDACISYSEPESEYHLNGKLILYKWLKDQGYEVNMEAYIKEINQKADLYFEVKDTRYVIEFQCSIIPQALYIKRTVSYQQAGIQPIWILGSKLIKQKRAGTFKLSSFEWLFAFNESFYPSILTFCPLSAMFLKLQSIISFSAQVSFAETKKLHLGSVTFHQLFLPHDITDSQLFSWIQKKRNWQFFSHRYAAIHTGVHRELYLKGLSPSTLPAFIGIPVPFGHCFETPSVEWQTYIYLDVLIHLKEDERFNIDIIENAIRKRLKSGEIRIRSLPLNKSDSAPMLAITAFLDLLAKAGLLLKLISGEYKILPKPELNRVKGPLEKTDFVILRELCRT</sequence>
<evidence type="ECO:0000259" key="2">
    <source>
        <dbReference type="Pfam" id="PF25164"/>
    </source>
</evidence>
<evidence type="ECO:0000259" key="1">
    <source>
        <dbReference type="Pfam" id="PF06054"/>
    </source>
</evidence>
<gene>
    <name evidence="4" type="ORF">JOC77_003393</name>
</gene>
<dbReference type="EMBL" id="JAFBFI010000017">
    <property type="protein sequence ID" value="MBM7693949.1"/>
    <property type="molecule type" value="Genomic_DNA"/>
</dbReference>
<protein>
    <submittedName>
        <fullName evidence="4">Competence CoiA-like predicted nuclease</fullName>
    </submittedName>
</protein>
<dbReference type="Pfam" id="PF25164">
    <property type="entry name" value="CoiA_N"/>
    <property type="match status" value="1"/>
</dbReference>
<organism evidence="4 5">
    <name type="scientific">Peribacillus deserti</name>
    <dbReference type="NCBI Taxonomy" id="673318"/>
    <lineage>
        <taxon>Bacteria</taxon>
        <taxon>Bacillati</taxon>
        <taxon>Bacillota</taxon>
        <taxon>Bacilli</taxon>
        <taxon>Bacillales</taxon>
        <taxon>Bacillaceae</taxon>
        <taxon>Peribacillus</taxon>
    </lineage>
</organism>
<evidence type="ECO:0000313" key="4">
    <source>
        <dbReference type="EMBL" id="MBM7693949.1"/>
    </source>
</evidence>
<feature type="domain" description="Competence protein CoiA nuclease-like" evidence="1">
    <location>
        <begin position="68"/>
        <end position="222"/>
    </location>
</feature>
<dbReference type="Pfam" id="PF25166">
    <property type="entry name" value="CoiA_C"/>
    <property type="match status" value="1"/>
</dbReference>